<proteinExistence type="predicted"/>
<evidence type="ECO:0000313" key="1">
    <source>
        <dbReference type="EMBL" id="KAF3592793.1"/>
    </source>
</evidence>
<keyword evidence="2" id="KW-1185">Reference proteome</keyword>
<gene>
    <name evidence="1" type="ORF">DY000_02024263</name>
</gene>
<organism evidence="1 2">
    <name type="scientific">Brassica cretica</name>
    <name type="common">Mustard</name>
    <dbReference type="NCBI Taxonomy" id="69181"/>
    <lineage>
        <taxon>Eukaryota</taxon>
        <taxon>Viridiplantae</taxon>
        <taxon>Streptophyta</taxon>
        <taxon>Embryophyta</taxon>
        <taxon>Tracheophyta</taxon>
        <taxon>Spermatophyta</taxon>
        <taxon>Magnoliopsida</taxon>
        <taxon>eudicotyledons</taxon>
        <taxon>Gunneridae</taxon>
        <taxon>Pentapetalae</taxon>
        <taxon>rosids</taxon>
        <taxon>malvids</taxon>
        <taxon>Brassicales</taxon>
        <taxon>Brassicaceae</taxon>
        <taxon>Brassiceae</taxon>
        <taxon>Brassica</taxon>
    </lineage>
</organism>
<dbReference type="Proteomes" id="UP000266723">
    <property type="component" value="Unassembled WGS sequence"/>
</dbReference>
<protein>
    <submittedName>
        <fullName evidence="1">Uncharacterized protein</fullName>
    </submittedName>
</protein>
<comment type="caution">
    <text evidence="1">The sequence shown here is derived from an EMBL/GenBank/DDBJ whole genome shotgun (WGS) entry which is preliminary data.</text>
</comment>
<dbReference type="EMBL" id="QGKV02000299">
    <property type="protein sequence ID" value="KAF3592793.1"/>
    <property type="molecule type" value="Genomic_DNA"/>
</dbReference>
<sequence>MIPVQVQVLMLRFWEAGTYDAVANSWEWIFFYWILRGSKDQGWIQLMLDVATSSMESQMSVIFAQLFSNSSFHRRNQELIKELNITPP</sequence>
<name>A0ABQ7E8F8_BRACR</name>
<accession>A0ABQ7E8F8</accession>
<reference evidence="1 2" key="1">
    <citation type="journal article" date="2020" name="BMC Genomics">
        <title>Intraspecific diversification of the crop wild relative Brassica cretica Lam. using demographic model selection.</title>
        <authorList>
            <person name="Kioukis A."/>
            <person name="Michalopoulou V.A."/>
            <person name="Briers L."/>
            <person name="Pirintsos S."/>
            <person name="Studholme D.J."/>
            <person name="Pavlidis P."/>
            <person name="Sarris P.F."/>
        </authorList>
    </citation>
    <scope>NUCLEOTIDE SEQUENCE [LARGE SCALE GENOMIC DNA]</scope>
    <source>
        <strain evidence="2">cv. PFS-1207/04</strain>
    </source>
</reference>
<evidence type="ECO:0000313" key="2">
    <source>
        <dbReference type="Proteomes" id="UP000266723"/>
    </source>
</evidence>